<evidence type="ECO:0000313" key="1">
    <source>
        <dbReference type="EMBL" id="ABM21353.1"/>
    </source>
</evidence>
<proteinExistence type="predicted"/>
<sequence length="159" mass="17333">MDHPFNADLQAVLDADEAYDFLPVGTWASGGCGLLAESLHRLISGSEICVVGRLDAGIPDHLAVRLDYGDDVVYVDYAGVQSESELLDAMRSECQGESVQICTLLDAVNSGLDMSEVLWQQDMVAPFCRYLQRELGHVDAGRCDPIWADEPEIFGPSPD</sequence>
<organism evidence="1 2">
    <name type="scientific">Marinobacter nauticus (strain ATCC 700491 / DSM 11845 / VT8)</name>
    <name type="common">Marinobacter aquaeolei</name>
    <dbReference type="NCBI Taxonomy" id="351348"/>
    <lineage>
        <taxon>Bacteria</taxon>
        <taxon>Pseudomonadati</taxon>
        <taxon>Pseudomonadota</taxon>
        <taxon>Gammaproteobacteria</taxon>
        <taxon>Pseudomonadales</taxon>
        <taxon>Marinobacteraceae</taxon>
        <taxon>Marinobacter</taxon>
    </lineage>
</organism>
<reference evidence="2" key="1">
    <citation type="journal article" date="2011" name="Appl. Environ. Microbiol.">
        <title>Genomic potential of Marinobacter aquaeolei, a biogeochemical 'opportunitroph'.</title>
        <authorList>
            <person name="Singer E."/>
            <person name="Webb E.A."/>
            <person name="Nelson W.C."/>
            <person name="Heidelberg J.F."/>
            <person name="Ivanova N."/>
            <person name="Pati A."/>
            <person name="Edwards K.J."/>
        </authorList>
    </citation>
    <scope>NUCLEOTIDE SEQUENCE [LARGE SCALE GENOMIC DNA]</scope>
    <source>
        <strain evidence="2">ATCC 700491 / DSM 11845 / VT8</strain>
    </source>
</reference>
<accession>A1U8N4</accession>
<evidence type="ECO:0000313" key="2">
    <source>
        <dbReference type="Proteomes" id="UP000000998"/>
    </source>
</evidence>
<dbReference type="KEGG" id="maq:Maqu_4081"/>
<dbReference type="Proteomes" id="UP000000998">
    <property type="component" value="Plasmid pMAQU02"/>
</dbReference>
<protein>
    <submittedName>
        <fullName evidence="1">Uncharacterized protein</fullName>
    </submittedName>
</protein>
<keyword evidence="1" id="KW-0614">Plasmid</keyword>
<name>A1U8N4_MARN8</name>
<gene>
    <name evidence="1" type="ordered locus">Maqu_4081</name>
</gene>
<dbReference type="RefSeq" id="WP_011783414.1">
    <property type="nucleotide sequence ID" value="NC_008739.1"/>
</dbReference>
<dbReference type="AlphaFoldDB" id="A1U8N4"/>
<dbReference type="OrthoDB" id="6372272at2"/>
<geneLocation type="plasmid" evidence="1 2">
    <name>pMAQU02</name>
</geneLocation>
<dbReference type="EMBL" id="CP000516">
    <property type="protein sequence ID" value="ABM21353.1"/>
    <property type="molecule type" value="Genomic_DNA"/>
</dbReference>
<dbReference type="HOGENOM" id="CLU_1658693_0_0_6"/>